<comment type="caution">
    <text evidence="2">The sequence shown here is derived from an EMBL/GenBank/DDBJ whole genome shotgun (WGS) entry which is preliminary data.</text>
</comment>
<organism evidence="2 3">
    <name type="scientific">Tigheibacillus halophilus</name>
    <dbReference type="NCBI Taxonomy" id="361280"/>
    <lineage>
        <taxon>Bacteria</taxon>
        <taxon>Bacillati</taxon>
        <taxon>Bacillota</taxon>
        <taxon>Bacilli</taxon>
        <taxon>Bacillales</taxon>
        <taxon>Bacillaceae</taxon>
        <taxon>Tigheibacillus</taxon>
    </lineage>
</organism>
<gene>
    <name evidence="2" type="ORF">RWE15_09290</name>
</gene>
<reference evidence="2 3" key="1">
    <citation type="submission" date="2023-10" db="EMBL/GenBank/DDBJ databases">
        <title>Virgibacillus halophilus 5B73C genome.</title>
        <authorList>
            <person name="Miliotis G."/>
            <person name="Sengupta P."/>
            <person name="Hameed A."/>
            <person name="Chuvochina M."/>
            <person name="Mcdonagh F."/>
            <person name="Simpson A.C."/>
            <person name="Singh N.K."/>
            <person name="Rekha P.D."/>
            <person name="Raman K."/>
            <person name="Hugenholtz P."/>
            <person name="Venkateswaran K."/>
        </authorList>
    </citation>
    <scope>NUCLEOTIDE SEQUENCE [LARGE SCALE GENOMIC DNA]</scope>
    <source>
        <strain evidence="2 3">5B73C</strain>
    </source>
</reference>
<protein>
    <submittedName>
        <fullName evidence="2">GvpL/GvpF family gas vesicle protein</fullName>
    </submittedName>
</protein>
<dbReference type="Pfam" id="PF06386">
    <property type="entry name" value="GvpL_GvpF"/>
    <property type="match status" value="1"/>
</dbReference>
<accession>A0ABU5C5Y1</accession>
<dbReference type="Proteomes" id="UP001281447">
    <property type="component" value="Unassembled WGS sequence"/>
</dbReference>
<dbReference type="EMBL" id="JAWDIP010000003">
    <property type="protein sequence ID" value="MDY0394605.1"/>
    <property type="molecule type" value="Genomic_DNA"/>
</dbReference>
<dbReference type="InterPro" id="IPR009430">
    <property type="entry name" value="GvpL/GvpF"/>
</dbReference>
<evidence type="ECO:0000313" key="2">
    <source>
        <dbReference type="EMBL" id="MDY0394605.1"/>
    </source>
</evidence>
<feature type="region of interest" description="Disordered" evidence="1">
    <location>
        <begin position="31"/>
        <end position="53"/>
    </location>
</feature>
<proteinExistence type="predicted"/>
<keyword evidence="3" id="KW-1185">Reference proteome</keyword>
<evidence type="ECO:0000256" key="1">
    <source>
        <dbReference type="SAM" id="MobiDB-lite"/>
    </source>
</evidence>
<feature type="compositionally biased region" description="Basic and acidic residues" evidence="1">
    <location>
        <begin position="31"/>
        <end position="47"/>
    </location>
</feature>
<sequence>MEESFRLVKGNEEWNIKIYCDEDALKERVSGNSPHIEEKKKEMEKLPKGRQFF</sequence>
<name>A0ABU5C5Y1_9BACI</name>
<evidence type="ECO:0000313" key="3">
    <source>
        <dbReference type="Proteomes" id="UP001281447"/>
    </source>
</evidence>